<dbReference type="InterPro" id="IPR010721">
    <property type="entry name" value="UstE-like"/>
</dbReference>
<dbReference type="PROSITE" id="PS50244">
    <property type="entry name" value="S5A_REDUCTASE"/>
    <property type="match status" value="1"/>
</dbReference>
<dbReference type="Gene3D" id="1.20.120.1630">
    <property type="match status" value="1"/>
</dbReference>
<keyword evidence="1" id="KW-1133">Transmembrane helix</keyword>
<proteinExistence type="predicted"/>
<feature type="transmembrane region" description="Helical" evidence="1">
    <location>
        <begin position="101"/>
        <end position="119"/>
    </location>
</feature>
<dbReference type="EMBL" id="FWEW01003727">
    <property type="protein sequence ID" value="SLM40442.1"/>
    <property type="molecule type" value="Genomic_DNA"/>
</dbReference>
<reference evidence="3" key="1">
    <citation type="submission" date="2017-03" db="EMBL/GenBank/DDBJ databases">
        <authorList>
            <person name="Sharma R."/>
            <person name="Thines M."/>
        </authorList>
    </citation>
    <scope>NUCLEOTIDE SEQUENCE [LARGE SCALE GENOMIC DNA]</scope>
</reference>
<accession>A0A1W5DBZ0</accession>
<sequence>MSALVLGSSVKQIVHLLFVSEQEMPPKSAVVISLFNTIFNSANTLLSLWTTSSMAPSSAAGLSSSPAFVVGIGLYAVGMLTEMISEFQRKAFKADPTNKGTPYGGGLFSLATNINYGGYTLWRSGYAITAAGLPWGIVVGTWFFYNFATRAIPMLDHYCTERIAPMSQITSTGRLQADIFATSTSPPISRRSIVPVCDTKPRPETPPLPLIIAAPGTSTYTEVTYEYQIEYHQDNSDPLQVLYDAGTGVNQHLAAHQDGPITGGAMNFEQDDMILYVENANNHQVTWGVLGATVETLQDYVRDALLLCGFGWAAISFAIYDGLHQVGRGYLKHS</sequence>
<keyword evidence="1" id="KW-0472">Membrane</keyword>
<evidence type="ECO:0000313" key="3">
    <source>
        <dbReference type="Proteomes" id="UP000192927"/>
    </source>
</evidence>
<keyword evidence="1" id="KW-0812">Transmembrane</keyword>
<dbReference type="AlphaFoldDB" id="A0A1W5DBZ0"/>
<feature type="transmembrane region" description="Helical" evidence="1">
    <location>
        <begin position="61"/>
        <end position="80"/>
    </location>
</feature>
<protein>
    <submittedName>
        <fullName evidence="2">Uncharacterized protein</fullName>
    </submittedName>
</protein>
<dbReference type="Proteomes" id="UP000192927">
    <property type="component" value="Unassembled WGS sequence"/>
</dbReference>
<keyword evidence="3" id="KW-1185">Reference proteome</keyword>
<organism evidence="2 3">
    <name type="scientific">Lasallia pustulata</name>
    <dbReference type="NCBI Taxonomy" id="136370"/>
    <lineage>
        <taxon>Eukaryota</taxon>
        <taxon>Fungi</taxon>
        <taxon>Dikarya</taxon>
        <taxon>Ascomycota</taxon>
        <taxon>Pezizomycotina</taxon>
        <taxon>Lecanoromycetes</taxon>
        <taxon>OSLEUM clade</taxon>
        <taxon>Umbilicariomycetidae</taxon>
        <taxon>Umbilicariales</taxon>
        <taxon>Umbilicariaceae</taxon>
        <taxon>Lasallia</taxon>
    </lineage>
</organism>
<evidence type="ECO:0000313" key="2">
    <source>
        <dbReference type="EMBL" id="SLM40442.1"/>
    </source>
</evidence>
<feature type="transmembrane region" description="Helical" evidence="1">
    <location>
        <begin position="125"/>
        <end position="145"/>
    </location>
</feature>
<name>A0A1W5DBZ0_9LECA</name>
<dbReference type="Pfam" id="PF06966">
    <property type="entry name" value="DUF1295"/>
    <property type="match status" value="1"/>
</dbReference>
<evidence type="ECO:0000256" key="1">
    <source>
        <dbReference type="SAM" id="Phobius"/>
    </source>
</evidence>